<evidence type="ECO:0000313" key="5">
    <source>
        <dbReference type="Proteomes" id="UP000094769"/>
    </source>
</evidence>
<dbReference type="InterPro" id="IPR001433">
    <property type="entry name" value="OxRdtase_FAD/NAD-bd"/>
</dbReference>
<dbReference type="EMBL" id="MARB01000002">
    <property type="protein sequence ID" value="ODJ89422.1"/>
    <property type="molecule type" value="Genomic_DNA"/>
</dbReference>
<organism evidence="4 5">
    <name type="scientific">Candidatus Thiodiazotropha endolucinida</name>
    <dbReference type="NCBI Taxonomy" id="1655433"/>
    <lineage>
        <taxon>Bacteria</taxon>
        <taxon>Pseudomonadati</taxon>
        <taxon>Pseudomonadota</taxon>
        <taxon>Gammaproteobacteria</taxon>
        <taxon>Chromatiales</taxon>
        <taxon>Sedimenticolaceae</taxon>
        <taxon>Candidatus Thiodiazotropha</taxon>
    </lineage>
</organism>
<dbReference type="InterPro" id="IPR001041">
    <property type="entry name" value="2Fe-2S_ferredoxin-type"/>
</dbReference>
<dbReference type="CDD" id="cd06189">
    <property type="entry name" value="flavin_oxioreductase"/>
    <property type="match status" value="1"/>
</dbReference>
<sequence>MSFKVHVEPSGHEFSVETGETILDAAIRQGVNLPYGCRNGFCGDCLATLAAGQVDYPNGKPPVMADDSNGECYICQAAPASDLTIAVREIVQSKDLPVRTMPCKIDRIERLNEDVIRLYLKLPEGERLQFLAGQYLNFILQDGTKRAFSIANAPHDDDFIELHIRHVDGGLFTDVLFNGMEEKTIMRIEAPLGSYYLREDSTKPIILMGGGTGFAPLKGIIEHAFQIGIRRPMHLYWGVRSKSDLYLPNLPEKWAAEYPHFSYTPVLSEPDDDWSGRAGWVHEAVIADHPDLSGHEVYMSGPPPMIEAGKEAFLSHGLAGEELYSDSFEYGAAATRQKTGT</sequence>
<dbReference type="GO" id="GO:0051536">
    <property type="term" value="F:iron-sulfur cluster binding"/>
    <property type="evidence" value="ECO:0007669"/>
    <property type="project" value="InterPro"/>
</dbReference>
<comment type="cofactor">
    <cofactor evidence="1">
        <name>[2Fe-2S] cluster</name>
        <dbReference type="ChEBI" id="CHEBI:190135"/>
    </cofactor>
</comment>
<feature type="domain" description="2Fe-2S ferredoxin-type" evidence="2">
    <location>
        <begin position="3"/>
        <end position="91"/>
    </location>
</feature>
<dbReference type="PRINTS" id="PR00371">
    <property type="entry name" value="FPNCR"/>
</dbReference>
<dbReference type="Gene3D" id="2.40.30.10">
    <property type="entry name" value="Translation factors"/>
    <property type="match status" value="1"/>
</dbReference>
<dbReference type="InterPro" id="IPR017938">
    <property type="entry name" value="Riboflavin_synthase-like_b-brl"/>
</dbReference>
<dbReference type="PRINTS" id="PR00410">
    <property type="entry name" value="PHEHYDRXLASE"/>
</dbReference>
<reference evidence="4 5" key="1">
    <citation type="submission" date="2016-06" db="EMBL/GenBank/DDBJ databases">
        <title>Genome sequence of endosymbiont of Candidatus Endolucinida thiodiazotropha.</title>
        <authorList>
            <person name="Poehlein A."/>
            <person name="Koenig S."/>
            <person name="Heiden S.E."/>
            <person name="Thuermer A."/>
            <person name="Voget S."/>
            <person name="Daniel R."/>
            <person name="Markert S."/>
            <person name="Gros O."/>
            <person name="Schweder T."/>
        </authorList>
    </citation>
    <scope>NUCLEOTIDE SEQUENCE [LARGE SCALE GENOMIC DNA]</scope>
    <source>
        <strain evidence="4 5">COS</strain>
    </source>
</reference>
<dbReference type="AlphaFoldDB" id="A0A7Z0VPC2"/>
<keyword evidence="4" id="KW-0560">Oxidoreductase</keyword>
<dbReference type="SUPFAM" id="SSF54292">
    <property type="entry name" value="2Fe-2S ferredoxin-like"/>
    <property type="match status" value="1"/>
</dbReference>
<dbReference type="GO" id="GO:0016491">
    <property type="term" value="F:oxidoreductase activity"/>
    <property type="evidence" value="ECO:0007669"/>
    <property type="project" value="UniProtKB-KW"/>
</dbReference>
<dbReference type="SUPFAM" id="SSF63380">
    <property type="entry name" value="Riboflavin synthase domain-like"/>
    <property type="match status" value="1"/>
</dbReference>
<name>A0A7Z0VPC2_9GAMM</name>
<dbReference type="InterPro" id="IPR001709">
    <property type="entry name" value="Flavoprot_Pyr_Nucl_cyt_Rdtase"/>
</dbReference>
<dbReference type="PANTHER" id="PTHR47354:SF5">
    <property type="entry name" value="PROTEIN RFBI"/>
    <property type="match status" value="1"/>
</dbReference>
<protein>
    <submittedName>
        <fullName evidence="4">CDP-6-deoxy-L-threo-D-glycero-4-hexulose-3-dehydrase reductase</fullName>
        <ecNumber evidence="4">1.17.1.-</ecNumber>
    </submittedName>
</protein>
<dbReference type="InterPro" id="IPR039261">
    <property type="entry name" value="FNR_nucleotide-bd"/>
</dbReference>
<dbReference type="SUPFAM" id="SSF52343">
    <property type="entry name" value="Ferredoxin reductase-like, C-terminal NADP-linked domain"/>
    <property type="match status" value="1"/>
</dbReference>
<accession>A0A7Z0VPC2</accession>
<dbReference type="Gene3D" id="3.10.20.30">
    <property type="match status" value="1"/>
</dbReference>
<dbReference type="Gene3D" id="3.40.50.80">
    <property type="entry name" value="Nucleotide-binding domain of ferredoxin-NADP reductase (FNR) module"/>
    <property type="match status" value="1"/>
</dbReference>
<dbReference type="InterPro" id="IPR036010">
    <property type="entry name" value="2Fe-2S_ferredoxin-like_sf"/>
</dbReference>
<dbReference type="InterPro" id="IPR050415">
    <property type="entry name" value="MRET"/>
</dbReference>
<dbReference type="InterPro" id="IPR008333">
    <property type="entry name" value="Cbr1-like_FAD-bd_dom"/>
</dbReference>
<comment type="caution">
    <text evidence="4">The sequence shown here is derived from an EMBL/GenBank/DDBJ whole genome shotgun (WGS) entry which is preliminary data.</text>
</comment>
<dbReference type="PANTHER" id="PTHR47354">
    <property type="entry name" value="NADH OXIDOREDUCTASE HCR"/>
    <property type="match status" value="1"/>
</dbReference>
<keyword evidence="5" id="KW-1185">Reference proteome</keyword>
<dbReference type="CDD" id="cd00207">
    <property type="entry name" value="fer2"/>
    <property type="match status" value="1"/>
</dbReference>
<dbReference type="PROSITE" id="PS51085">
    <property type="entry name" value="2FE2S_FER_2"/>
    <property type="match status" value="1"/>
</dbReference>
<dbReference type="Pfam" id="PF00111">
    <property type="entry name" value="Fer2"/>
    <property type="match status" value="1"/>
</dbReference>
<gene>
    <name evidence="4" type="primary">ascD</name>
    <name evidence="4" type="ORF">CODIS_05210</name>
</gene>
<evidence type="ECO:0000313" key="4">
    <source>
        <dbReference type="EMBL" id="ODJ89422.1"/>
    </source>
</evidence>
<dbReference type="PROSITE" id="PS51384">
    <property type="entry name" value="FAD_FR"/>
    <property type="match status" value="1"/>
</dbReference>
<feature type="domain" description="FAD-binding FR-type" evidence="3">
    <location>
        <begin position="98"/>
        <end position="198"/>
    </location>
</feature>
<dbReference type="InterPro" id="IPR012675">
    <property type="entry name" value="Beta-grasp_dom_sf"/>
</dbReference>
<proteinExistence type="predicted"/>
<dbReference type="RefSeq" id="WP_069121143.1">
    <property type="nucleotide sequence ID" value="NZ_MARB01000002.1"/>
</dbReference>
<dbReference type="Pfam" id="PF00175">
    <property type="entry name" value="NAD_binding_1"/>
    <property type="match status" value="1"/>
</dbReference>
<evidence type="ECO:0000259" key="2">
    <source>
        <dbReference type="PROSITE" id="PS51085"/>
    </source>
</evidence>
<dbReference type="EC" id="1.17.1.-" evidence="4"/>
<dbReference type="Pfam" id="PF00970">
    <property type="entry name" value="FAD_binding_6"/>
    <property type="match status" value="1"/>
</dbReference>
<dbReference type="InterPro" id="IPR017927">
    <property type="entry name" value="FAD-bd_FR_type"/>
</dbReference>
<evidence type="ECO:0000256" key="1">
    <source>
        <dbReference type="ARBA" id="ARBA00034078"/>
    </source>
</evidence>
<dbReference type="OrthoDB" id="9806195at2"/>
<dbReference type="Proteomes" id="UP000094769">
    <property type="component" value="Unassembled WGS sequence"/>
</dbReference>
<evidence type="ECO:0000259" key="3">
    <source>
        <dbReference type="PROSITE" id="PS51384"/>
    </source>
</evidence>